<protein>
    <submittedName>
        <fullName evidence="2">Uncharacterized protein</fullName>
    </submittedName>
</protein>
<evidence type="ECO:0000256" key="1">
    <source>
        <dbReference type="SAM" id="MobiDB-lite"/>
    </source>
</evidence>
<gene>
    <name evidence="2" type="ORF">MGYG_02241</name>
</gene>
<keyword evidence="3" id="KW-1185">Reference proteome</keyword>
<organism evidence="3">
    <name type="scientific">Arthroderma gypseum (strain ATCC MYA-4604 / CBS 118893)</name>
    <name type="common">Microsporum gypseum</name>
    <dbReference type="NCBI Taxonomy" id="535722"/>
    <lineage>
        <taxon>Eukaryota</taxon>
        <taxon>Fungi</taxon>
        <taxon>Dikarya</taxon>
        <taxon>Ascomycota</taxon>
        <taxon>Pezizomycotina</taxon>
        <taxon>Eurotiomycetes</taxon>
        <taxon>Eurotiomycetidae</taxon>
        <taxon>Onygenales</taxon>
        <taxon>Arthrodermataceae</taxon>
        <taxon>Nannizzia</taxon>
    </lineage>
</organism>
<dbReference type="VEuPathDB" id="FungiDB:MGYG_02241"/>
<dbReference type="AlphaFoldDB" id="E4UQJ8"/>
<feature type="region of interest" description="Disordered" evidence="1">
    <location>
        <begin position="91"/>
        <end position="112"/>
    </location>
</feature>
<name>E4UQJ8_ARTGP</name>
<evidence type="ECO:0000313" key="3">
    <source>
        <dbReference type="Proteomes" id="UP000002669"/>
    </source>
</evidence>
<dbReference type="HOGENOM" id="CLU_1570237_0_0_1"/>
<dbReference type="GeneID" id="10030010"/>
<dbReference type="Proteomes" id="UP000002669">
    <property type="component" value="Unassembled WGS sequence"/>
</dbReference>
<dbReference type="InParanoid" id="E4UQJ8"/>
<proteinExistence type="predicted"/>
<evidence type="ECO:0000313" key="2">
    <source>
        <dbReference type="EMBL" id="EFQ99227.1"/>
    </source>
</evidence>
<accession>E4UQJ8</accession>
<dbReference type="RefSeq" id="XP_003174710.1">
    <property type="nucleotide sequence ID" value="XM_003174662.1"/>
</dbReference>
<reference evidence="3" key="1">
    <citation type="journal article" date="2012" name="MBio">
        <title>Comparative genome analysis of Trichophyton rubrum and related dermatophytes reveals candidate genes involved in infection.</title>
        <authorList>
            <person name="Martinez D.A."/>
            <person name="Oliver B.G."/>
            <person name="Graeser Y."/>
            <person name="Goldberg J.M."/>
            <person name="Li W."/>
            <person name="Martinez-Rossi N.M."/>
            <person name="Monod M."/>
            <person name="Shelest E."/>
            <person name="Barton R.C."/>
            <person name="Birch E."/>
            <person name="Brakhage A.A."/>
            <person name="Chen Z."/>
            <person name="Gurr S.J."/>
            <person name="Heiman D."/>
            <person name="Heitman J."/>
            <person name="Kosti I."/>
            <person name="Rossi A."/>
            <person name="Saif S."/>
            <person name="Samalova M."/>
            <person name="Saunders C.W."/>
            <person name="Shea T."/>
            <person name="Summerbell R.C."/>
            <person name="Xu J."/>
            <person name="Young S."/>
            <person name="Zeng Q."/>
            <person name="Birren B.W."/>
            <person name="Cuomo C.A."/>
            <person name="White T.C."/>
        </authorList>
    </citation>
    <scope>NUCLEOTIDE SEQUENCE [LARGE SCALE GENOMIC DNA]</scope>
    <source>
        <strain evidence="3">ATCC MYA-4604 / CBS 118893</strain>
    </source>
</reference>
<sequence>MPCRYARSASPAWPPAVSISREAVHDLEIPGRDNNLRHFNGFGGGKASIGLNSGEYCAVTQQGRTMSSPLASSPVTLVWSGAAAAVTALRRTDSQSDNGSLPEGGAWRPTDGSAGAQYTNQIALHSLIGYRDPAARNRCSFAMGTVRYLSRVFDGALWTQGWRLICASAK</sequence>
<dbReference type="EMBL" id="DS989823">
    <property type="protein sequence ID" value="EFQ99227.1"/>
    <property type="molecule type" value="Genomic_DNA"/>
</dbReference>